<organism evidence="1 2">
    <name type="scientific">Crenothrix polyspora</name>
    <dbReference type="NCBI Taxonomy" id="360316"/>
    <lineage>
        <taxon>Bacteria</taxon>
        <taxon>Pseudomonadati</taxon>
        <taxon>Pseudomonadota</taxon>
        <taxon>Gammaproteobacteria</taxon>
        <taxon>Methylococcales</taxon>
        <taxon>Crenotrichaceae</taxon>
        <taxon>Crenothrix</taxon>
    </lineage>
</organism>
<gene>
    <name evidence="1" type="ORF">CRENPOLYSF2_3780006</name>
</gene>
<evidence type="ECO:0000313" key="2">
    <source>
        <dbReference type="Proteomes" id="UP000195442"/>
    </source>
</evidence>
<protein>
    <submittedName>
        <fullName evidence="1">Uncharacterized protein</fullName>
    </submittedName>
</protein>
<evidence type="ECO:0000313" key="1">
    <source>
        <dbReference type="EMBL" id="SJM94142.1"/>
    </source>
</evidence>
<reference evidence="2" key="1">
    <citation type="submission" date="2017-02" db="EMBL/GenBank/DDBJ databases">
        <authorList>
            <person name="Daims H."/>
        </authorList>
    </citation>
    <scope>NUCLEOTIDE SEQUENCE [LARGE SCALE GENOMIC DNA]</scope>
</reference>
<name>A0A1R4HD37_9GAMM</name>
<keyword evidence="2" id="KW-1185">Reference proteome</keyword>
<dbReference type="EMBL" id="FUKJ01000310">
    <property type="protein sequence ID" value="SJM94142.1"/>
    <property type="molecule type" value="Genomic_DNA"/>
</dbReference>
<dbReference type="Proteomes" id="UP000195442">
    <property type="component" value="Unassembled WGS sequence"/>
</dbReference>
<accession>A0A1R4HD37</accession>
<proteinExistence type="predicted"/>
<dbReference type="AlphaFoldDB" id="A0A1R4HD37"/>
<sequence length="119" mass="13684">MIVLTFKLGYDIGYFNAQALEKDQNAELPTTQPVLTMESAQRIVSGALKEDPTNPQTIVDQIINNNHRLATIIIENNKLKKIAWIIDMRLFFKDDLFNDEGYNLTKGIEQQHNIKRGEH</sequence>